<organism evidence="4 5">
    <name type="scientific">Colletotrichum nymphaeae SA-01</name>
    <dbReference type="NCBI Taxonomy" id="1460502"/>
    <lineage>
        <taxon>Eukaryota</taxon>
        <taxon>Fungi</taxon>
        <taxon>Dikarya</taxon>
        <taxon>Ascomycota</taxon>
        <taxon>Pezizomycotina</taxon>
        <taxon>Sordariomycetes</taxon>
        <taxon>Hypocreomycetidae</taxon>
        <taxon>Glomerellales</taxon>
        <taxon>Glomerellaceae</taxon>
        <taxon>Colletotrichum</taxon>
        <taxon>Colletotrichum acutatum species complex</taxon>
    </lineage>
</organism>
<evidence type="ECO:0000256" key="2">
    <source>
        <dbReference type="ARBA" id="ARBA00022729"/>
    </source>
</evidence>
<name>A0A135ST22_9PEZI</name>
<dbReference type="EMBL" id="JEMN01001373">
    <property type="protein sequence ID" value="KXH39058.1"/>
    <property type="molecule type" value="Genomic_DNA"/>
</dbReference>
<feature type="domain" description="C5a peptidase/Subtilisin-like protease SBT2-like Fn3-like" evidence="3">
    <location>
        <begin position="15"/>
        <end position="73"/>
    </location>
</feature>
<accession>A0A135ST22</accession>
<sequence length="241" mass="25566">AAGDLFPALSPNELSAEYATLAISEEKVPVPAGGEVTVLVTPTPPTLDAGRLPVWSGFIALNGSDGTSLSLPYQGIAGSLHSHVTLDQALMTTSTSAKAEEYEPVPSNYTFTLPPPGTANETEAVLPALVVNMAFGSSFVRADLVPLTTCPPNITHEVWGIKTLGQPRSFPYLYVSRGVFAVNFDGQLEDGTYAPAGKYKFAIKSLRVFGDATKLEEYDTTETEPFRIVYGAANATAPARH</sequence>
<dbReference type="Pfam" id="PF06280">
    <property type="entry name" value="fn3_5"/>
    <property type="match status" value="1"/>
</dbReference>
<comment type="similarity">
    <text evidence="1">Belongs to the peptidase S8 family.</text>
</comment>
<dbReference type="AlphaFoldDB" id="A0A135ST22"/>
<dbReference type="GO" id="GO:0004252">
    <property type="term" value="F:serine-type endopeptidase activity"/>
    <property type="evidence" value="ECO:0007669"/>
    <property type="project" value="InterPro"/>
</dbReference>
<protein>
    <submittedName>
        <fullName evidence="4">Serin endopeptidase</fullName>
    </submittedName>
</protein>
<comment type="caution">
    <text evidence="4">The sequence shown here is derived from an EMBL/GenBank/DDBJ whole genome shotgun (WGS) entry which is preliminary data.</text>
</comment>
<keyword evidence="2" id="KW-0732">Signal</keyword>
<feature type="non-terminal residue" evidence="4">
    <location>
        <position position="1"/>
    </location>
</feature>
<reference evidence="4 5" key="1">
    <citation type="submission" date="2014-02" db="EMBL/GenBank/DDBJ databases">
        <title>The genome sequence of Colletotrichum nymphaeae SA-01.</title>
        <authorList>
            <person name="Baroncelli R."/>
            <person name="Thon M.R."/>
        </authorList>
    </citation>
    <scope>NUCLEOTIDE SEQUENCE [LARGE SCALE GENOMIC DNA]</scope>
    <source>
        <strain evidence="4 5">SA-01</strain>
    </source>
</reference>
<dbReference type="Proteomes" id="UP000070054">
    <property type="component" value="Unassembled WGS sequence"/>
</dbReference>
<dbReference type="InterPro" id="IPR010435">
    <property type="entry name" value="C5a/SBT2-like_Fn3"/>
</dbReference>
<dbReference type="GO" id="GO:0016020">
    <property type="term" value="C:membrane"/>
    <property type="evidence" value="ECO:0007669"/>
    <property type="project" value="InterPro"/>
</dbReference>
<gene>
    <name evidence="4" type="ORF">CNYM01_08875</name>
</gene>
<keyword evidence="5" id="KW-1185">Reference proteome</keyword>
<evidence type="ECO:0000259" key="3">
    <source>
        <dbReference type="Pfam" id="PF06280"/>
    </source>
</evidence>
<evidence type="ECO:0000313" key="5">
    <source>
        <dbReference type="Proteomes" id="UP000070054"/>
    </source>
</evidence>
<evidence type="ECO:0000256" key="1">
    <source>
        <dbReference type="ARBA" id="ARBA00011073"/>
    </source>
</evidence>
<proteinExistence type="inferred from homology"/>
<evidence type="ECO:0000313" key="4">
    <source>
        <dbReference type="EMBL" id="KXH39058.1"/>
    </source>
</evidence>